<feature type="compositionally biased region" description="Low complexity" evidence="1">
    <location>
        <begin position="702"/>
        <end position="712"/>
    </location>
</feature>
<dbReference type="Proteomes" id="UP000248423">
    <property type="component" value="Unassembled WGS sequence"/>
</dbReference>
<evidence type="ECO:0000256" key="1">
    <source>
        <dbReference type="SAM" id="MobiDB-lite"/>
    </source>
</evidence>
<keyword evidence="2" id="KW-1133">Transmembrane helix</keyword>
<dbReference type="AlphaFoldDB" id="A0A319E8G6"/>
<feature type="compositionally biased region" description="Basic and acidic residues" evidence="1">
    <location>
        <begin position="386"/>
        <end position="400"/>
    </location>
</feature>
<feature type="compositionally biased region" description="Basic and acidic residues" evidence="1">
    <location>
        <begin position="568"/>
        <end position="583"/>
    </location>
</feature>
<feature type="compositionally biased region" description="Low complexity" evidence="1">
    <location>
        <begin position="366"/>
        <end position="375"/>
    </location>
</feature>
<sequence length="865" mass="93791">MPPLTTVIAIAVSCSVIFIVSAIVGTVIWIRVRQDRLSLAVANAKHDGYALQQYHGETLTELSREEGTALRQYGQLPYGKPSEWGVLSSRECLIQSPVESDTSSPLEEKARDMRRSLTRSLSSRSARLSRHLLGSQRLSSLSPLTERSEKRQSGSPTVSGIDEGVTNSAVEGAFELATEITPRHTPDREEEQIRANLTIRPVSGAWPLMNQRERSGNLYPLMEDKPDGPPYSSSGLRGGSITSQTAGAAPEQPVPPPPCAYPPNRFRLSKNDTTGLSSLSLETADSSILEDSRRTSTNVDSTFTSPALPPCPTFAPFDANDVGRMEYDRRGRTKTGPVVPSPFVFPASASAMWEGQRLEPDRSSPRRSLTTRSPTHSMERISPPPRRSESLSESKSRRDSSLWVKPLDLSRPPSLNPVGSNAGLLPHFSQMQRHTMHDDQRRDPDPFYSGTGNPGTINDPASRQRPASAGIQDAPLQGPTGHLKPPLPSALKGGSGTRKGHRRQNCVRISIHPPITFGGSVFSPTAEEPELEGVDASRAQVSNLSTPHISLRSSVSSFSVDRNSYQDQQKEHPRITELPDELPRNSQGPPKRRANPPADVTDSTLRIMDLEKSLPEIVTTLPPPKIDPSLSSTPSPEKNSPVWMIPNYNSSPTGFENSSNPGSPRRSAVKGPRHPPPKSAARNSYRSLNPLEDNVKAPLNPPTRQRPQNPRKNSARSGADSSPRSKNDTRQLVGPRNPVPPGQPSRNDAPSARQAPPQQHRRSSSGVSKPPPANGGIIVPIWEDKASERKGTRQSSVAPSDPSGSQGKASRVDRQKSHGPADKSPQKPNHAARQGFRTPTKKPVGLGIGAATPASLYDGEGFLKE</sequence>
<feature type="compositionally biased region" description="Basic and acidic residues" evidence="1">
    <location>
        <begin position="435"/>
        <end position="445"/>
    </location>
</feature>
<evidence type="ECO:0000313" key="4">
    <source>
        <dbReference type="Proteomes" id="UP000248423"/>
    </source>
</evidence>
<dbReference type="EMBL" id="KZ826352">
    <property type="protein sequence ID" value="PYI06131.1"/>
    <property type="molecule type" value="Genomic_DNA"/>
</dbReference>
<feature type="region of interest" description="Disordered" evidence="1">
    <location>
        <begin position="615"/>
        <end position="865"/>
    </location>
</feature>
<feature type="region of interest" description="Disordered" evidence="1">
    <location>
        <begin position="218"/>
        <end position="319"/>
    </location>
</feature>
<organism evidence="3 4">
    <name type="scientific">Aspergillus sclerotiicarbonarius (strain CBS 121057 / IBT 28362)</name>
    <dbReference type="NCBI Taxonomy" id="1448318"/>
    <lineage>
        <taxon>Eukaryota</taxon>
        <taxon>Fungi</taxon>
        <taxon>Dikarya</taxon>
        <taxon>Ascomycota</taxon>
        <taxon>Pezizomycotina</taxon>
        <taxon>Eurotiomycetes</taxon>
        <taxon>Eurotiomycetidae</taxon>
        <taxon>Eurotiales</taxon>
        <taxon>Aspergillaceae</taxon>
        <taxon>Aspergillus</taxon>
        <taxon>Aspergillus subgen. Circumdati</taxon>
    </lineage>
</organism>
<feature type="region of interest" description="Disordered" evidence="1">
    <location>
        <begin position="353"/>
        <end position="535"/>
    </location>
</feature>
<feature type="compositionally biased region" description="Polar residues" evidence="1">
    <location>
        <begin position="231"/>
        <end position="245"/>
    </location>
</feature>
<gene>
    <name evidence="3" type="ORF">BO78DRAFT_344322</name>
</gene>
<name>A0A319E8G6_ASPSB</name>
<accession>A0A319E8G6</accession>
<feature type="compositionally biased region" description="Polar residues" evidence="1">
    <location>
        <begin position="271"/>
        <end position="286"/>
    </location>
</feature>
<feature type="region of interest" description="Disordered" evidence="1">
    <location>
        <begin position="137"/>
        <end position="166"/>
    </location>
</feature>
<evidence type="ECO:0000256" key="2">
    <source>
        <dbReference type="SAM" id="Phobius"/>
    </source>
</evidence>
<feature type="region of interest" description="Disordered" evidence="1">
    <location>
        <begin position="96"/>
        <end position="123"/>
    </location>
</feature>
<keyword evidence="2" id="KW-0812">Transmembrane</keyword>
<feature type="compositionally biased region" description="Polar residues" evidence="1">
    <location>
        <begin position="647"/>
        <end position="662"/>
    </location>
</feature>
<feature type="compositionally biased region" description="Polar residues" evidence="1">
    <location>
        <begin position="793"/>
        <end position="808"/>
    </location>
</feature>
<feature type="compositionally biased region" description="Polar residues" evidence="1">
    <location>
        <begin position="295"/>
        <end position="305"/>
    </location>
</feature>
<feature type="compositionally biased region" description="Basic and acidic residues" evidence="1">
    <location>
        <begin position="810"/>
        <end position="825"/>
    </location>
</feature>
<feature type="compositionally biased region" description="Polar residues" evidence="1">
    <location>
        <begin position="629"/>
        <end position="638"/>
    </location>
</feature>
<proteinExistence type="predicted"/>
<protein>
    <submittedName>
        <fullName evidence="3">Uncharacterized protein</fullName>
    </submittedName>
</protein>
<dbReference type="VEuPathDB" id="FungiDB:BO78DRAFT_344322"/>
<feature type="compositionally biased region" description="Basic and acidic residues" evidence="1">
    <location>
        <begin position="782"/>
        <end position="791"/>
    </location>
</feature>
<feature type="transmembrane region" description="Helical" evidence="2">
    <location>
        <begin position="6"/>
        <end position="30"/>
    </location>
</feature>
<keyword evidence="2" id="KW-0472">Membrane</keyword>
<feature type="compositionally biased region" description="Polar residues" evidence="1">
    <location>
        <begin position="450"/>
        <end position="461"/>
    </location>
</feature>
<reference evidence="3 4" key="1">
    <citation type="submission" date="2018-02" db="EMBL/GenBank/DDBJ databases">
        <title>The genomes of Aspergillus section Nigri reveals drivers in fungal speciation.</title>
        <authorList>
            <consortium name="DOE Joint Genome Institute"/>
            <person name="Vesth T.C."/>
            <person name="Nybo J."/>
            <person name="Theobald S."/>
            <person name="Brandl J."/>
            <person name="Frisvad J.C."/>
            <person name="Nielsen K.F."/>
            <person name="Lyhne E.K."/>
            <person name="Kogle M.E."/>
            <person name="Kuo A."/>
            <person name="Riley R."/>
            <person name="Clum A."/>
            <person name="Nolan M."/>
            <person name="Lipzen A."/>
            <person name="Salamov A."/>
            <person name="Henrissat B."/>
            <person name="Wiebenga A."/>
            <person name="De vries R.P."/>
            <person name="Grigoriev I.V."/>
            <person name="Mortensen U.H."/>
            <person name="Andersen M.R."/>
            <person name="Baker S.E."/>
        </authorList>
    </citation>
    <scope>NUCLEOTIDE SEQUENCE [LARGE SCALE GENOMIC DNA]</scope>
    <source>
        <strain evidence="3 4">CBS 121057</strain>
    </source>
</reference>
<feature type="compositionally biased region" description="Pro residues" evidence="1">
    <location>
        <begin position="252"/>
        <end position="261"/>
    </location>
</feature>
<evidence type="ECO:0000313" key="3">
    <source>
        <dbReference type="EMBL" id="PYI06131.1"/>
    </source>
</evidence>
<keyword evidence="4" id="KW-1185">Reference proteome</keyword>
<dbReference type="OrthoDB" id="3546893at2759"/>
<feature type="compositionally biased region" description="Basic and acidic residues" evidence="1">
    <location>
        <begin position="106"/>
        <end position="115"/>
    </location>
</feature>
<feature type="compositionally biased region" description="Low complexity" evidence="1">
    <location>
        <begin position="553"/>
        <end position="563"/>
    </location>
</feature>
<feature type="region of interest" description="Disordered" evidence="1">
    <location>
        <begin position="553"/>
        <end position="602"/>
    </location>
</feature>
<feature type="compositionally biased region" description="Basic residues" evidence="1">
    <location>
        <begin position="667"/>
        <end position="676"/>
    </location>
</feature>